<comment type="caution">
    <text evidence="2">The sequence shown here is derived from an EMBL/GenBank/DDBJ whole genome shotgun (WGS) entry which is preliminary data.</text>
</comment>
<gene>
    <name evidence="2" type="ORF">K0M31_017395</name>
</gene>
<proteinExistence type="predicted"/>
<evidence type="ECO:0000313" key="2">
    <source>
        <dbReference type="EMBL" id="KAK1131098.1"/>
    </source>
</evidence>
<dbReference type="Proteomes" id="UP001177670">
    <property type="component" value="Unassembled WGS sequence"/>
</dbReference>
<keyword evidence="3" id="KW-1185">Reference proteome</keyword>
<feature type="region of interest" description="Disordered" evidence="1">
    <location>
        <begin position="38"/>
        <end position="67"/>
    </location>
</feature>
<protein>
    <submittedName>
        <fullName evidence="2">Uncharacterized protein</fullName>
    </submittedName>
</protein>
<sequence length="67" mass="7437">MSLPLKWDTNGETNDPRDKVNNNKESCAECQEAKLEANNGATEKWYPSGLQDAKRGVGEMPSVETPR</sequence>
<evidence type="ECO:0000256" key="1">
    <source>
        <dbReference type="SAM" id="MobiDB-lite"/>
    </source>
</evidence>
<dbReference type="AlphaFoldDB" id="A0AA40KSD9"/>
<feature type="non-terminal residue" evidence="2">
    <location>
        <position position="67"/>
    </location>
</feature>
<evidence type="ECO:0000313" key="3">
    <source>
        <dbReference type="Proteomes" id="UP001177670"/>
    </source>
</evidence>
<reference evidence="2" key="1">
    <citation type="submission" date="2021-10" db="EMBL/GenBank/DDBJ databases">
        <title>Melipona bicolor Genome sequencing and assembly.</title>
        <authorList>
            <person name="Araujo N.S."/>
            <person name="Arias M.C."/>
        </authorList>
    </citation>
    <scope>NUCLEOTIDE SEQUENCE</scope>
    <source>
        <strain evidence="2">USP_2M_L1-L4_2017</strain>
        <tissue evidence="2">Whole body</tissue>
    </source>
</reference>
<organism evidence="2 3">
    <name type="scientific">Melipona bicolor</name>
    <dbReference type="NCBI Taxonomy" id="60889"/>
    <lineage>
        <taxon>Eukaryota</taxon>
        <taxon>Metazoa</taxon>
        <taxon>Ecdysozoa</taxon>
        <taxon>Arthropoda</taxon>
        <taxon>Hexapoda</taxon>
        <taxon>Insecta</taxon>
        <taxon>Pterygota</taxon>
        <taxon>Neoptera</taxon>
        <taxon>Endopterygota</taxon>
        <taxon>Hymenoptera</taxon>
        <taxon>Apocrita</taxon>
        <taxon>Aculeata</taxon>
        <taxon>Apoidea</taxon>
        <taxon>Anthophila</taxon>
        <taxon>Apidae</taxon>
        <taxon>Melipona</taxon>
    </lineage>
</organism>
<accession>A0AA40KSD9</accession>
<dbReference type="EMBL" id="JAHYIQ010000006">
    <property type="protein sequence ID" value="KAK1131098.1"/>
    <property type="molecule type" value="Genomic_DNA"/>
</dbReference>
<name>A0AA40KSD9_9HYME</name>
<feature type="region of interest" description="Disordered" evidence="1">
    <location>
        <begin position="1"/>
        <end position="25"/>
    </location>
</feature>